<sequence>MNRKINLYNQLFMVRNYFKENGLYCLFLIRYLLAIAAKFRFDSNFSECVSWLKSGVYQLIGFKDC</sequence>
<name>A0AAE9YWI6_9GAMM</name>
<feature type="transmembrane region" description="Helical" evidence="1">
    <location>
        <begin position="21"/>
        <end position="41"/>
    </location>
</feature>
<gene>
    <name evidence="2" type="ORF">SG35_009475</name>
</gene>
<keyword evidence="1" id="KW-0472">Membrane</keyword>
<evidence type="ECO:0000256" key="1">
    <source>
        <dbReference type="SAM" id="Phobius"/>
    </source>
</evidence>
<dbReference type="EMBL" id="CP059735">
    <property type="protein sequence ID" value="WDE00833.1"/>
    <property type="molecule type" value="Genomic_DNA"/>
</dbReference>
<evidence type="ECO:0000313" key="3">
    <source>
        <dbReference type="Proteomes" id="UP000032568"/>
    </source>
</evidence>
<dbReference type="Proteomes" id="UP000032568">
    <property type="component" value="Chromosome"/>
</dbReference>
<organism evidence="2 3">
    <name type="scientific">Thalassomonas actiniarum</name>
    <dbReference type="NCBI Taxonomy" id="485447"/>
    <lineage>
        <taxon>Bacteria</taxon>
        <taxon>Pseudomonadati</taxon>
        <taxon>Pseudomonadota</taxon>
        <taxon>Gammaproteobacteria</taxon>
        <taxon>Alteromonadales</taxon>
        <taxon>Colwelliaceae</taxon>
        <taxon>Thalassomonas</taxon>
    </lineage>
</organism>
<keyword evidence="3" id="KW-1185">Reference proteome</keyword>
<protein>
    <recommendedName>
        <fullName evidence="4">Transposase</fullName>
    </recommendedName>
</protein>
<evidence type="ECO:0000313" key="2">
    <source>
        <dbReference type="EMBL" id="WDE00833.1"/>
    </source>
</evidence>
<proteinExistence type="predicted"/>
<dbReference type="AlphaFoldDB" id="A0AAE9YWI6"/>
<reference evidence="2 3" key="1">
    <citation type="journal article" date="2015" name="Genome Announc.">
        <title>Draft Genome Sequences of Marine Isolates of Thalassomonas viridans and Thalassomonas actiniarum.</title>
        <authorList>
            <person name="Olonade I."/>
            <person name="van Zyl L.J."/>
            <person name="Trindade M."/>
        </authorList>
    </citation>
    <scope>NUCLEOTIDE SEQUENCE [LARGE SCALE GENOMIC DNA]</scope>
    <source>
        <strain evidence="2 3">A5K-106</strain>
    </source>
</reference>
<accession>A0AAE9YWI6</accession>
<reference evidence="2 3" key="2">
    <citation type="journal article" date="2022" name="Mar. Drugs">
        <title>Bioassay-Guided Fractionation Leads to the Detection of Cholic Acid Generated by the Rare Thalassomonas sp.</title>
        <authorList>
            <person name="Pheiffer F."/>
            <person name="Schneider Y.K."/>
            <person name="Hansen E.H."/>
            <person name="Andersen J.H."/>
            <person name="Isaksson J."/>
            <person name="Busche T."/>
            <person name="R C."/>
            <person name="Kalinowski J."/>
            <person name="Zyl L.V."/>
            <person name="Trindade M."/>
        </authorList>
    </citation>
    <scope>NUCLEOTIDE SEQUENCE [LARGE SCALE GENOMIC DNA]</scope>
    <source>
        <strain evidence="2 3">A5K-106</strain>
    </source>
</reference>
<dbReference type="KEGG" id="tact:SG35_009475"/>
<keyword evidence="1" id="KW-0812">Transmembrane</keyword>
<evidence type="ECO:0008006" key="4">
    <source>
        <dbReference type="Google" id="ProtNLM"/>
    </source>
</evidence>
<keyword evidence="1" id="KW-1133">Transmembrane helix</keyword>
<dbReference type="RefSeq" id="WP_044832445.1">
    <property type="nucleotide sequence ID" value="NZ_CP059735.1"/>
</dbReference>